<dbReference type="PANTHER" id="PTHR37984">
    <property type="entry name" value="PROTEIN CBG26694"/>
    <property type="match status" value="1"/>
</dbReference>
<dbReference type="Pfam" id="PF00385">
    <property type="entry name" value="Chromo"/>
    <property type="match status" value="1"/>
</dbReference>
<dbReference type="PANTHER" id="PTHR37984:SF5">
    <property type="entry name" value="PROTEIN NYNRIN-LIKE"/>
    <property type="match status" value="1"/>
</dbReference>
<keyword evidence="11" id="KW-0511">Multifunctional enzyme</keyword>
<dbReference type="FunFam" id="3.30.70.270:FF:000020">
    <property type="entry name" value="Transposon Tf2-6 polyprotein-like Protein"/>
    <property type="match status" value="1"/>
</dbReference>
<keyword evidence="3" id="KW-0064">Aspartyl protease</keyword>
<dbReference type="Gene3D" id="3.10.20.370">
    <property type="match status" value="1"/>
</dbReference>
<proteinExistence type="predicted"/>
<dbReference type="InterPro" id="IPR016197">
    <property type="entry name" value="Chromo-like_dom_sf"/>
</dbReference>
<keyword evidence="8" id="KW-0808">Transferase</keyword>
<dbReference type="SUPFAM" id="SSF56672">
    <property type="entry name" value="DNA/RNA polymerases"/>
    <property type="match status" value="1"/>
</dbReference>
<dbReference type="PROSITE" id="PS50013">
    <property type="entry name" value="CHROMO_2"/>
    <property type="match status" value="1"/>
</dbReference>
<name>A0A6D2L9K2_9BRAS</name>
<dbReference type="InterPro" id="IPR012337">
    <property type="entry name" value="RNaseH-like_sf"/>
</dbReference>
<evidence type="ECO:0000256" key="4">
    <source>
        <dbReference type="ARBA" id="ARBA00022801"/>
    </source>
</evidence>
<evidence type="ECO:0000256" key="11">
    <source>
        <dbReference type="ARBA" id="ARBA00023268"/>
    </source>
</evidence>
<evidence type="ECO:0000256" key="7">
    <source>
        <dbReference type="ARBA" id="ARBA00022918"/>
    </source>
</evidence>
<evidence type="ECO:0000259" key="14">
    <source>
        <dbReference type="PROSITE" id="PS50013"/>
    </source>
</evidence>
<dbReference type="GO" id="GO:0006310">
    <property type="term" value="P:DNA recombination"/>
    <property type="evidence" value="ECO:0007669"/>
    <property type="project" value="UniProtKB-KW"/>
</dbReference>
<dbReference type="GO" id="GO:0003677">
    <property type="term" value="F:DNA binding"/>
    <property type="evidence" value="ECO:0007669"/>
    <property type="project" value="UniProtKB-KW"/>
</dbReference>
<keyword evidence="7" id="KW-0695">RNA-directed DNA polymerase</keyword>
<dbReference type="Proteomes" id="UP000467841">
    <property type="component" value="Unassembled WGS sequence"/>
</dbReference>
<dbReference type="Pfam" id="PF17919">
    <property type="entry name" value="RT_RNaseH_2"/>
    <property type="match status" value="1"/>
</dbReference>
<keyword evidence="12" id="KW-0175">Coiled coil</keyword>
<dbReference type="SUPFAM" id="SSF53098">
    <property type="entry name" value="Ribonuclease H-like"/>
    <property type="match status" value="1"/>
</dbReference>
<gene>
    <name evidence="15" type="ORF">MERR_LOCUS48604</name>
</gene>
<sequence length="682" mass="78257">MKVFEDQSLLANKKKCVFEMPQVEYLGHIISANGVATDTTKTTAMLQWPSPSCVKELRGFLGLTGYYRKFVRGYGMIARPLTELLKKDKFVWSEEAQSAFEKLKEAMSSAPVLAMPDFDKVFVLETDASGFGVGAVLMQDKRPIAFFSHGFTAREQLKPAYERELMAIMMAVMKWKHYLVGRKFEVHTDQRSLKYLLKQKEVNLEYQRWLTKLLGFDFDIMYKPGCENKAADGLSRIPPTSAMVNSTLLSLTIPEALQLQDLYKEIDKDETIQELISQVKQGTAAEAYEVINERLWFRQRLVIPKDSAFIPMIISQCHDSQIGGHSGVLKTVRRIQLAFQWQGIYKRVQKYVAECLVCQQFKYSTLSPAGLLQPLPIPDKVWEDIFMDFVEGLTMSGGYNVILVVVDRLSHPKTWYKFLSWAELWYNTLYHTALKTSPFKVLYGRDPPTVLKYEPGSTSNFELEEMLKERDDMLIQIKAQLQRAQSLMKESANKHRRHVEFEVGDMVFLKLKPYRQQTVVKRLCPKLAARFFGPYTVLERVGQVAYKLALPEGSKIHPVFDVSQLKRALGNEHELQPLPVAVTDLRTVDFEPEEVLAKRFDASGCVELLIKWKGQPDHESTWVRSATLFELFPNDKLEDKLVFKGEGIDKIHNTYYRKKRSETRDPLTESEEGVSQPSGSSL</sequence>
<dbReference type="SUPFAM" id="SSF54160">
    <property type="entry name" value="Chromo domain-like"/>
    <property type="match status" value="1"/>
</dbReference>
<dbReference type="InterPro" id="IPR050951">
    <property type="entry name" value="Retrovirus_Pol_polyprotein"/>
</dbReference>
<dbReference type="AlphaFoldDB" id="A0A6D2L9K2"/>
<comment type="caution">
    <text evidence="15">The sequence shown here is derived from an EMBL/GenBank/DDBJ whole genome shotgun (WGS) entry which is preliminary data.</text>
</comment>
<keyword evidence="5" id="KW-0460">Magnesium</keyword>
<keyword evidence="9" id="KW-0238">DNA-binding</keyword>
<evidence type="ECO:0000256" key="12">
    <source>
        <dbReference type="SAM" id="Coils"/>
    </source>
</evidence>
<dbReference type="EMBL" id="CACVBM020001869">
    <property type="protein sequence ID" value="CAA7061368.1"/>
    <property type="molecule type" value="Genomic_DNA"/>
</dbReference>
<reference evidence="15" key="1">
    <citation type="submission" date="2020-01" db="EMBL/GenBank/DDBJ databases">
        <authorList>
            <person name="Mishra B."/>
        </authorList>
    </citation>
    <scope>NUCLEOTIDE SEQUENCE [LARGE SCALE GENOMIC DNA]</scope>
</reference>
<evidence type="ECO:0000313" key="16">
    <source>
        <dbReference type="Proteomes" id="UP000467841"/>
    </source>
</evidence>
<evidence type="ECO:0000256" key="13">
    <source>
        <dbReference type="SAM" id="MobiDB-lite"/>
    </source>
</evidence>
<evidence type="ECO:0000256" key="5">
    <source>
        <dbReference type="ARBA" id="ARBA00022842"/>
    </source>
</evidence>
<dbReference type="InterPro" id="IPR043502">
    <property type="entry name" value="DNA/RNA_pol_sf"/>
</dbReference>
<evidence type="ECO:0000256" key="2">
    <source>
        <dbReference type="ARBA" id="ARBA00022723"/>
    </source>
</evidence>
<keyword evidence="16" id="KW-1185">Reference proteome</keyword>
<evidence type="ECO:0000256" key="6">
    <source>
        <dbReference type="ARBA" id="ARBA00022908"/>
    </source>
</evidence>
<dbReference type="GO" id="GO:0006508">
    <property type="term" value="P:proteolysis"/>
    <property type="evidence" value="ECO:0007669"/>
    <property type="project" value="UniProtKB-KW"/>
</dbReference>
<evidence type="ECO:0000256" key="3">
    <source>
        <dbReference type="ARBA" id="ARBA00022750"/>
    </source>
</evidence>
<dbReference type="InterPro" id="IPR000953">
    <property type="entry name" value="Chromo/chromo_shadow_dom"/>
</dbReference>
<dbReference type="InterPro" id="IPR041577">
    <property type="entry name" value="RT_RNaseH_2"/>
</dbReference>
<keyword evidence="1" id="KW-0645">Protease</keyword>
<organism evidence="15 16">
    <name type="scientific">Microthlaspi erraticum</name>
    <dbReference type="NCBI Taxonomy" id="1685480"/>
    <lineage>
        <taxon>Eukaryota</taxon>
        <taxon>Viridiplantae</taxon>
        <taxon>Streptophyta</taxon>
        <taxon>Embryophyta</taxon>
        <taxon>Tracheophyta</taxon>
        <taxon>Spermatophyta</taxon>
        <taxon>Magnoliopsida</taxon>
        <taxon>eudicotyledons</taxon>
        <taxon>Gunneridae</taxon>
        <taxon>Pentapetalae</taxon>
        <taxon>rosids</taxon>
        <taxon>malvids</taxon>
        <taxon>Brassicales</taxon>
        <taxon>Brassicaceae</taxon>
        <taxon>Coluteocarpeae</taxon>
        <taxon>Microthlaspi</taxon>
    </lineage>
</organism>
<dbReference type="GO" id="GO:0003887">
    <property type="term" value="F:DNA-directed DNA polymerase activity"/>
    <property type="evidence" value="ECO:0007669"/>
    <property type="project" value="UniProtKB-KW"/>
</dbReference>
<dbReference type="InterPro" id="IPR056924">
    <property type="entry name" value="SH3_Tf2-1"/>
</dbReference>
<dbReference type="Pfam" id="PF17921">
    <property type="entry name" value="Integrase_H2C2"/>
    <property type="match status" value="1"/>
</dbReference>
<dbReference type="GO" id="GO:0046872">
    <property type="term" value="F:metal ion binding"/>
    <property type="evidence" value="ECO:0007669"/>
    <property type="project" value="UniProtKB-KW"/>
</dbReference>
<evidence type="ECO:0000313" key="15">
    <source>
        <dbReference type="EMBL" id="CAA7061368.1"/>
    </source>
</evidence>
<accession>A0A6D2L9K2</accession>
<dbReference type="GO" id="GO:0015074">
    <property type="term" value="P:DNA integration"/>
    <property type="evidence" value="ECO:0007669"/>
    <property type="project" value="UniProtKB-KW"/>
</dbReference>
<dbReference type="CDD" id="cd09274">
    <property type="entry name" value="RNase_HI_RT_Ty3"/>
    <property type="match status" value="1"/>
</dbReference>
<evidence type="ECO:0000256" key="1">
    <source>
        <dbReference type="ARBA" id="ARBA00022670"/>
    </source>
</evidence>
<feature type="compositionally biased region" description="Polar residues" evidence="13">
    <location>
        <begin position="673"/>
        <end position="682"/>
    </location>
</feature>
<feature type="region of interest" description="Disordered" evidence="13">
    <location>
        <begin position="658"/>
        <end position="682"/>
    </location>
</feature>
<keyword evidence="10" id="KW-0233">DNA recombination</keyword>
<dbReference type="OrthoDB" id="5554229at2759"/>
<dbReference type="Gene3D" id="3.30.70.270">
    <property type="match status" value="1"/>
</dbReference>
<evidence type="ECO:0000256" key="9">
    <source>
        <dbReference type="ARBA" id="ARBA00023125"/>
    </source>
</evidence>
<dbReference type="InterPro" id="IPR023780">
    <property type="entry name" value="Chromo_domain"/>
</dbReference>
<keyword evidence="8" id="KW-0548">Nucleotidyltransferase</keyword>
<feature type="coiled-coil region" evidence="12">
    <location>
        <begin position="463"/>
        <end position="494"/>
    </location>
</feature>
<evidence type="ECO:0000256" key="10">
    <source>
        <dbReference type="ARBA" id="ARBA00023172"/>
    </source>
</evidence>
<dbReference type="GO" id="GO:0004190">
    <property type="term" value="F:aspartic-type endopeptidase activity"/>
    <property type="evidence" value="ECO:0007669"/>
    <property type="project" value="UniProtKB-KW"/>
</dbReference>
<dbReference type="Gene3D" id="1.10.340.70">
    <property type="match status" value="1"/>
</dbReference>
<dbReference type="InterPro" id="IPR041588">
    <property type="entry name" value="Integrase_H2C2"/>
</dbReference>
<evidence type="ECO:0000256" key="8">
    <source>
        <dbReference type="ARBA" id="ARBA00022932"/>
    </source>
</evidence>
<keyword evidence="8" id="KW-0239">DNA-directed DNA polymerase</keyword>
<dbReference type="Gene3D" id="3.30.420.10">
    <property type="entry name" value="Ribonuclease H-like superfamily/Ribonuclease H"/>
    <property type="match status" value="1"/>
</dbReference>
<dbReference type="GO" id="GO:0003964">
    <property type="term" value="F:RNA-directed DNA polymerase activity"/>
    <property type="evidence" value="ECO:0007669"/>
    <property type="project" value="UniProtKB-KW"/>
</dbReference>
<dbReference type="FunFam" id="3.10.20.370:FF:000001">
    <property type="entry name" value="Retrovirus-related Pol polyprotein from transposon 17.6-like protein"/>
    <property type="match status" value="1"/>
</dbReference>
<keyword evidence="2" id="KW-0479">Metal-binding</keyword>
<keyword evidence="4" id="KW-0378">Hydrolase</keyword>
<feature type="domain" description="Chromo" evidence="14">
    <location>
        <begin position="590"/>
        <end position="622"/>
    </location>
</feature>
<protein>
    <recommendedName>
        <fullName evidence="14">Chromo domain-containing protein</fullName>
    </recommendedName>
</protein>
<dbReference type="InterPro" id="IPR036397">
    <property type="entry name" value="RNaseH_sf"/>
</dbReference>
<dbReference type="InterPro" id="IPR043128">
    <property type="entry name" value="Rev_trsase/Diguanyl_cyclase"/>
</dbReference>
<dbReference type="Pfam" id="PF24626">
    <property type="entry name" value="SH3_Tf2-1"/>
    <property type="match status" value="1"/>
</dbReference>
<dbReference type="Gene3D" id="2.40.50.40">
    <property type="match status" value="1"/>
</dbReference>
<keyword evidence="6" id="KW-0229">DNA integration</keyword>